<evidence type="ECO:0000259" key="1">
    <source>
        <dbReference type="Pfam" id="PF04993"/>
    </source>
</evidence>
<dbReference type="OrthoDB" id="1524907at2"/>
<dbReference type="SUPFAM" id="SSF159894">
    <property type="entry name" value="YgaC/TfoX-N like"/>
    <property type="match status" value="1"/>
</dbReference>
<dbReference type="PANTHER" id="PTHR36121">
    <property type="entry name" value="PROTEIN SXY"/>
    <property type="match status" value="1"/>
</dbReference>
<dbReference type="AlphaFoldDB" id="A0A4R6RMN4"/>
<dbReference type="RefSeq" id="WP_126535672.1">
    <property type="nucleotide sequence ID" value="NZ_BSPM01000008.1"/>
</dbReference>
<feature type="domain" description="TfoX N-terminal" evidence="1">
    <location>
        <begin position="11"/>
        <end position="104"/>
    </location>
</feature>
<comment type="caution">
    <text evidence="2">The sequence shown here is derived from an EMBL/GenBank/DDBJ whole genome shotgun (WGS) entry which is preliminary data.</text>
</comment>
<dbReference type="Gene3D" id="3.30.1460.30">
    <property type="entry name" value="YgaC/TfoX-N like chaperone"/>
    <property type="match status" value="1"/>
</dbReference>
<sequence length="136" mass="14837">MDEGWRDFLAELTEPLGGVTMRRMFGGLGIYRDGVIFAISVGDVLFLKADEVTIPDFEAEGCGPFTYTSKDGRTSRMPYWRAPERLFDEPEAFRAWALAAAAAARRLADAKEAAAVAKKAAARPRAARKARGPEPG</sequence>
<dbReference type="InterPro" id="IPR047525">
    <property type="entry name" value="TfoX-like"/>
</dbReference>
<accession>A0A4R6RMN4</accession>
<proteinExistence type="predicted"/>
<gene>
    <name evidence="2" type="ORF">EDD54_1190</name>
</gene>
<evidence type="ECO:0000313" key="2">
    <source>
        <dbReference type="EMBL" id="TDP87297.1"/>
    </source>
</evidence>
<organism evidence="2 3">
    <name type="scientific">Oharaeibacter diazotrophicus</name>
    <dbReference type="NCBI Taxonomy" id="1920512"/>
    <lineage>
        <taxon>Bacteria</taxon>
        <taxon>Pseudomonadati</taxon>
        <taxon>Pseudomonadota</taxon>
        <taxon>Alphaproteobacteria</taxon>
        <taxon>Hyphomicrobiales</taxon>
        <taxon>Pleomorphomonadaceae</taxon>
        <taxon>Oharaeibacter</taxon>
    </lineage>
</organism>
<dbReference type="Pfam" id="PF04993">
    <property type="entry name" value="TfoX_N"/>
    <property type="match status" value="1"/>
</dbReference>
<name>A0A4R6RMN4_9HYPH</name>
<protein>
    <submittedName>
        <fullName evidence="2">DNA transformation protein</fullName>
    </submittedName>
</protein>
<dbReference type="PANTHER" id="PTHR36121:SF1">
    <property type="entry name" value="PROTEIN SXY"/>
    <property type="match status" value="1"/>
</dbReference>
<dbReference type="InterPro" id="IPR007076">
    <property type="entry name" value="TfoX_N"/>
</dbReference>
<reference evidence="2 3" key="1">
    <citation type="submission" date="2019-03" db="EMBL/GenBank/DDBJ databases">
        <title>Genomic Encyclopedia of Type Strains, Phase IV (KMG-IV): sequencing the most valuable type-strain genomes for metagenomic binning, comparative biology and taxonomic classification.</title>
        <authorList>
            <person name="Goeker M."/>
        </authorList>
    </citation>
    <scope>NUCLEOTIDE SEQUENCE [LARGE SCALE GENOMIC DNA]</scope>
    <source>
        <strain evidence="2 3">DSM 102969</strain>
    </source>
</reference>
<dbReference type="EMBL" id="SNXY01000006">
    <property type="protein sequence ID" value="TDP87297.1"/>
    <property type="molecule type" value="Genomic_DNA"/>
</dbReference>
<dbReference type="Proteomes" id="UP000294547">
    <property type="component" value="Unassembled WGS sequence"/>
</dbReference>
<evidence type="ECO:0000313" key="3">
    <source>
        <dbReference type="Proteomes" id="UP000294547"/>
    </source>
</evidence>
<keyword evidence="3" id="KW-1185">Reference proteome</keyword>